<dbReference type="PROSITE" id="PS01300">
    <property type="entry name" value="RECR"/>
    <property type="match status" value="1"/>
</dbReference>
<keyword evidence="6 7" id="KW-0234">DNA repair</keyword>
<comment type="caution">
    <text evidence="9">The sequence shown here is derived from an EMBL/GenBank/DDBJ whole genome shotgun (WGS) entry which is preliminary data.</text>
</comment>
<dbReference type="InterPro" id="IPR015967">
    <property type="entry name" value="Rcmb_RecR_Znf"/>
</dbReference>
<organism evidence="9 10">
    <name type="scientific">bacterium (Candidatus Ratteibacteria) CG15_BIG_FIL_POST_REV_8_21_14_020_41_12</name>
    <dbReference type="NCBI Taxonomy" id="2014291"/>
    <lineage>
        <taxon>Bacteria</taxon>
        <taxon>Candidatus Ratteibacteria</taxon>
    </lineage>
</organism>
<comment type="function">
    <text evidence="7">May play a role in DNA repair. It seems to be involved in an RecBC-independent recombinational process of DNA repair. It may act with RecF and RecO.</text>
</comment>
<keyword evidence="5 7" id="KW-0233">DNA recombination</keyword>
<dbReference type="HAMAP" id="MF_00017">
    <property type="entry name" value="RecR"/>
    <property type="match status" value="1"/>
</dbReference>
<gene>
    <name evidence="7" type="primary">recR</name>
    <name evidence="9" type="ORF">COW28_07175</name>
</gene>
<dbReference type="PANTHER" id="PTHR30446">
    <property type="entry name" value="RECOMBINATION PROTEIN RECR"/>
    <property type="match status" value="1"/>
</dbReference>
<dbReference type="Proteomes" id="UP000230025">
    <property type="component" value="Unassembled WGS sequence"/>
</dbReference>
<dbReference type="Pfam" id="PF21176">
    <property type="entry name" value="RecR_HhH"/>
    <property type="match status" value="1"/>
</dbReference>
<proteinExistence type="inferred from homology"/>
<evidence type="ECO:0000256" key="6">
    <source>
        <dbReference type="ARBA" id="ARBA00023204"/>
    </source>
</evidence>
<dbReference type="Gene3D" id="3.40.1360.10">
    <property type="match status" value="1"/>
</dbReference>
<dbReference type="SUPFAM" id="SSF111304">
    <property type="entry name" value="Recombination protein RecR"/>
    <property type="match status" value="1"/>
</dbReference>
<dbReference type="InterPro" id="IPR034137">
    <property type="entry name" value="TOPRIM_RecR"/>
</dbReference>
<evidence type="ECO:0000313" key="9">
    <source>
        <dbReference type="EMBL" id="PIW31459.1"/>
    </source>
</evidence>
<evidence type="ECO:0000256" key="2">
    <source>
        <dbReference type="ARBA" id="ARBA00022763"/>
    </source>
</evidence>
<dbReference type="PROSITE" id="PS50880">
    <property type="entry name" value="TOPRIM"/>
    <property type="match status" value="1"/>
</dbReference>
<evidence type="ECO:0000256" key="3">
    <source>
        <dbReference type="ARBA" id="ARBA00022771"/>
    </source>
</evidence>
<dbReference type="GO" id="GO:0006281">
    <property type="term" value="P:DNA repair"/>
    <property type="evidence" value="ECO:0007669"/>
    <property type="project" value="UniProtKB-UniRule"/>
</dbReference>
<dbReference type="GO" id="GO:0006310">
    <property type="term" value="P:DNA recombination"/>
    <property type="evidence" value="ECO:0007669"/>
    <property type="project" value="UniProtKB-UniRule"/>
</dbReference>
<dbReference type="Pfam" id="PF13662">
    <property type="entry name" value="Toprim_4"/>
    <property type="match status" value="1"/>
</dbReference>
<sequence length="199" mass="22513">MALYPKHLEELINLFKKFPTVGQRSAERFSSYLLKSSPEEINALAEAILNLRKIKFCSICYNITETQPCEICSDGRRDRGTICVVEEHPDFIALEKTEYNGLYHILGGRISPLEGVGPDDLKIEELMERIKKNQPREIIIATNTDTEGETTALYLSELIKPLNVSHSRIAYGLSAGSNIANVDQLTLRRAMEGRKRLYP</sequence>
<dbReference type="GO" id="GO:0003677">
    <property type="term" value="F:DNA binding"/>
    <property type="evidence" value="ECO:0007669"/>
    <property type="project" value="UniProtKB-UniRule"/>
</dbReference>
<dbReference type="Pfam" id="PF21175">
    <property type="entry name" value="RecR_C"/>
    <property type="match status" value="1"/>
</dbReference>
<comment type="similarity">
    <text evidence="7">Belongs to the RecR family.</text>
</comment>
<dbReference type="Gene3D" id="3.30.60.80">
    <property type="match status" value="1"/>
</dbReference>
<dbReference type="SMART" id="SM00493">
    <property type="entry name" value="TOPRIM"/>
    <property type="match status" value="1"/>
</dbReference>
<keyword evidence="4 7" id="KW-0862">Zinc</keyword>
<dbReference type="AlphaFoldDB" id="A0A2M7GVZ2"/>
<evidence type="ECO:0000256" key="1">
    <source>
        <dbReference type="ARBA" id="ARBA00022723"/>
    </source>
</evidence>
<dbReference type="PANTHER" id="PTHR30446:SF0">
    <property type="entry name" value="RECOMBINATION PROTEIN RECR"/>
    <property type="match status" value="1"/>
</dbReference>
<dbReference type="Gene3D" id="1.10.8.420">
    <property type="entry name" value="RecR Domain 1"/>
    <property type="match status" value="1"/>
</dbReference>
<evidence type="ECO:0000313" key="10">
    <source>
        <dbReference type="Proteomes" id="UP000230025"/>
    </source>
</evidence>
<feature type="domain" description="Toprim" evidence="8">
    <location>
        <begin position="80"/>
        <end position="174"/>
    </location>
</feature>
<dbReference type="Pfam" id="PF02132">
    <property type="entry name" value="RecR_ZnF"/>
    <property type="match status" value="1"/>
</dbReference>
<evidence type="ECO:0000259" key="8">
    <source>
        <dbReference type="PROSITE" id="PS50880"/>
    </source>
</evidence>
<dbReference type="EMBL" id="PFFY01000340">
    <property type="protein sequence ID" value="PIW31459.1"/>
    <property type="molecule type" value="Genomic_DNA"/>
</dbReference>
<dbReference type="Gene3D" id="6.10.250.240">
    <property type="match status" value="1"/>
</dbReference>
<dbReference type="InterPro" id="IPR000093">
    <property type="entry name" value="DNA_Rcmb_RecR"/>
</dbReference>
<reference evidence="10" key="1">
    <citation type="submission" date="2017-09" db="EMBL/GenBank/DDBJ databases">
        <title>Depth-based differentiation of microbial function through sediment-hosted aquifers and enrichment of novel symbionts in the deep terrestrial subsurface.</title>
        <authorList>
            <person name="Probst A.J."/>
            <person name="Ladd B."/>
            <person name="Jarett J.K."/>
            <person name="Geller-Mcgrath D.E."/>
            <person name="Sieber C.M.K."/>
            <person name="Emerson J.B."/>
            <person name="Anantharaman K."/>
            <person name="Thomas B.C."/>
            <person name="Malmstrom R."/>
            <person name="Stieglmeier M."/>
            <person name="Klingl A."/>
            <person name="Woyke T."/>
            <person name="Ryan C.M."/>
            <person name="Banfield J.F."/>
        </authorList>
    </citation>
    <scope>NUCLEOTIDE SEQUENCE [LARGE SCALE GENOMIC DNA]</scope>
</reference>
<evidence type="ECO:0000256" key="5">
    <source>
        <dbReference type="ARBA" id="ARBA00023172"/>
    </source>
</evidence>
<protein>
    <recommendedName>
        <fullName evidence="7">Recombination protein RecR</fullName>
    </recommendedName>
</protein>
<evidence type="ECO:0000256" key="7">
    <source>
        <dbReference type="HAMAP-Rule" id="MF_00017"/>
    </source>
</evidence>
<feature type="zinc finger region" description="C4-type" evidence="7">
    <location>
        <begin position="57"/>
        <end position="72"/>
    </location>
</feature>
<dbReference type="GO" id="GO:0008270">
    <property type="term" value="F:zinc ion binding"/>
    <property type="evidence" value="ECO:0007669"/>
    <property type="project" value="UniProtKB-KW"/>
</dbReference>
<keyword evidence="2 7" id="KW-0227">DNA damage</keyword>
<dbReference type="InterPro" id="IPR023627">
    <property type="entry name" value="Rcmb_RecR"/>
</dbReference>
<dbReference type="CDD" id="cd01025">
    <property type="entry name" value="TOPRIM_recR"/>
    <property type="match status" value="1"/>
</dbReference>
<dbReference type="InterPro" id="IPR006171">
    <property type="entry name" value="TOPRIM_dom"/>
</dbReference>
<accession>A0A2M7GVZ2</accession>
<evidence type="ECO:0000256" key="4">
    <source>
        <dbReference type="ARBA" id="ARBA00022833"/>
    </source>
</evidence>
<name>A0A2M7GVZ2_9BACT</name>
<keyword evidence="1 7" id="KW-0479">Metal-binding</keyword>
<keyword evidence="3 7" id="KW-0863">Zinc-finger</keyword>
<dbReference type="NCBIfam" id="TIGR00615">
    <property type="entry name" value="recR"/>
    <property type="match status" value="1"/>
</dbReference>